<organism evidence="3 4">
    <name type="scientific">Cylindrotheca closterium</name>
    <dbReference type="NCBI Taxonomy" id="2856"/>
    <lineage>
        <taxon>Eukaryota</taxon>
        <taxon>Sar</taxon>
        <taxon>Stramenopiles</taxon>
        <taxon>Ochrophyta</taxon>
        <taxon>Bacillariophyta</taxon>
        <taxon>Bacillariophyceae</taxon>
        <taxon>Bacillariophycidae</taxon>
        <taxon>Bacillariales</taxon>
        <taxon>Bacillariaceae</taxon>
        <taxon>Cylindrotheca</taxon>
    </lineage>
</organism>
<evidence type="ECO:0000313" key="3">
    <source>
        <dbReference type="EMBL" id="CAJ1965403.1"/>
    </source>
</evidence>
<name>A0AAD2G763_9STRA</name>
<dbReference type="Proteomes" id="UP001295423">
    <property type="component" value="Unassembled WGS sequence"/>
</dbReference>
<keyword evidence="4" id="KW-1185">Reference proteome</keyword>
<evidence type="ECO:0000313" key="4">
    <source>
        <dbReference type="Proteomes" id="UP001295423"/>
    </source>
</evidence>
<dbReference type="Pfam" id="PF00135">
    <property type="entry name" value="COesterase"/>
    <property type="match status" value="1"/>
</dbReference>
<dbReference type="Gene3D" id="3.40.50.1820">
    <property type="entry name" value="alpha/beta hydrolase"/>
    <property type="match status" value="1"/>
</dbReference>
<accession>A0AAD2G763</accession>
<evidence type="ECO:0000259" key="2">
    <source>
        <dbReference type="Pfam" id="PF00135"/>
    </source>
</evidence>
<dbReference type="InterPro" id="IPR029058">
    <property type="entry name" value="AB_hydrolase_fold"/>
</dbReference>
<dbReference type="SUPFAM" id="SSF53474">
    <property type="entry name" value="alpha/beta-Hydrolases"/>
    <property type="match status" value="1"/>
</dbReference>
<gene>
    <name evidence="3" type="ORF">CYCCA115_LOCUS21098</name>
</gene>
<dbReference type="InterPro" id="IPR002018">
    <property type="entry name" value="CarbesteraseB"/>
</dbReference>
<sequence length="594" mass="65227">MPKRTLPKGASCSSDAGVCSWKAVPYAEPMNKRFAPSKPLKSLDVLESPRYASQQRLNDGYGPMCFQWFPGLSEKYDVSEDCLTLNIWTPYCEATPENEDLKPVILWIHGGSFLEGGGATHWSAYGLPGSDTIKLYDGTNLVRAASNMTSMKEILVVSAQYRLGPFGFLAQPPGGNTTTGGANGFGDIVTALQWMKKHISDFGGNPNKITLMGEGSGSVTACALLHSPVTKGLFHRVILQSGNCYPSIDYLLPPQDAWNVRERFLEMICPADPDIAKDHDCEKYADAQDFLLHAPADEILNRTLNGYHQGSVATGWIPMYMDGLGSPSVDGYILPKLPIHLTPHPGVEVMVGVTSNDKVPAGLKRPSRLAEHAYATLQIENLRKAYHDFEDEDDADLFLDACIRCQSQQVLKRVAETGSSAFWYKFDCPKDAAPHGSTSMAVLGNIDPVAFESDVVKYLVGPPPSEELIHRMQKAWISFATTGNPGWEEASNKGMGALIFCQETTIEPLIDKFGRCDNWTEWADTHGPQSTGSICMRESSMLSSQQTEASKSTTGLRVLSRQTMPILPTSIVLILFLVCRYIVIRRRLGYATLP</sequence>
<proteinExistence type="predicted"/>
<protein>
    <recommendedName>
        <fullName evidence="2">Carboxylesterase type B domain-containing protein</fullName>
    </recommendedName>
</protein>
<feature type="transmembrane region" description="Helical" evidence="1">
    <location>
        <begin position="566"/>
        <end position="583"/>
    </location>
</feature>
<keyword evidence="1" id="KW-0812">Transmembrane</keyword>
<dbReference type="PANTHER" id="PTHR11559">
    <property type="entry name" value="CARBOXYLESTERASE"/>
    <property type="match status" value="1"/>
</dbReference>
<comment type="caution">
    <text evidence="3">The sequence shown here is derived from an EMBL/GenBank/DDBJ whole genome shotgun (WGS) entry which is preliminary data.</text>
</comment>
<dbReference type="AlphaFoldDB" id="A0AAD2G763"/>
<dbReference type="InterPro" id="IPR019819">
    <property type="entry name" value="Carboxylesterase_B_CS"/>
</dbReference>
<keyword evidence="1" id="KW-0472">Membrane</keyword>
<keyword evidence="1" id="KW-1133">Transmembrane helix</keyword>
<feature type="domain" description="Carboxylesterase type B" evidence="2">
    <location>
        <begin position="16"/>
        <end position="358"/>
    </location>
</feature>
<dbReference type="InterPro" id="IPR050309">
    <property type="entry name" value="Type-B_Carboxylest/Lipase"/>
</dbReference>
<dbReference type="PROSITE" id="PS00941">
    <property type="entry name" value="CARBOXYLESTERASE_B_2"/>
    <property type="match status" value="1"/>
</dbReference>
<reference evidence="3" key="1">
    <citation type="submission" date="2023-08" db="EMBL/GenBank/DDBJ databases">
        <authorList>
            <person name="Audoor S."/>
            <person name="Bilcke G."/>
        </authorList>
    </citation>
    <scope>NUCLEOTIDE SEQUENCE</scope>
</reference>
<dbReference type="EMBL" id="CAKOGP040002202">
    <property type="protein sequence ID" value="CAJ1965403.1"/>
    <property type="molecule type" value="Genomic_DNA"/>
</dbReference>
<evidence type="ECO:0000256" key="1">
    <source>
        <dbReference type="SAM" id="Phobius"/>
    </source>
</evidence>